<reference evidence="2 3" key="1">
    <citation type="submission" date="2013-10" db="EMBL/GenBank/DDBJ databases">
        <title>Whole Genome Shotgun Sequence of Pseudomonas taiwanensis SJ9.</title>
        <authorList>
            <person name="Hong S.-J."/>
            <person name="Shin J.-H."/>
        </authorList>
    </citation>
    <scope>NUCLEOTIDE SEQUENCE [LARGE SCALE GENOMIC DNA]</scope>
    <source>
        <strain evidence="2 3">SJ9</strain>
    </source>
</reference>
<dbReference type="NCBIfam" id="TIGR01641">
    <property type="entry name" value="phageSPP1_gp7"/>
    <property type="match status" value="1"/>
</dbReference>
<dbReference type="EMBL" id="AXUP01000166">
    <property type="protein sequence ID" value="ESW39219.1"/>
    <property type="molecule type" value="Genomic_DNA"/>
</dbReference>
<dbReference type="AlphaFoldDB" id="V7DA97"/>
<dbReference type="RefSeq" id="WP_023661690.1">
    <property type="nucleotide sequence ID" value="NZ_AXUP01000166.1"/>
</dbReference>
<evidence type="ECO:0000313" key="2">
    <source>
        <dbReference type="EMBL" id="ESW39219.1"/>
    </source>
</evidence>
<protein>
    <recommendedName>
        <fullName evidence="1">Phage head morphogenesis domain-containing protein</fullName>
    </recommendedName>
</protein>
<feature type="domain" description="Phage head morphogenesis" evidence="1">
    <location>
        <begin position="140"/>
        <end position="248"/>
    </location>
</feature>
<dbReference type="PATRIC" id="fig|1388762.3.peg.2671"/>
<organism evidence="2 3">
    <name type="scientific">Pseudomonas taiwanensis SJ9</name>
    <dbReference type="NCBI Taxonomy" id="1388762"/>
    <lineage>
        <taxon>Bacteria</taxon>
        <taxon>Pseudomonadati</taxon>
        <taxon>Pseudomonadota</taxon>
        <taxon>Gammaproteobacteria</taxon>
        <taxon>Pseudomonadales</taxon>
        <taxon>Pseudomonadaceae</taxon>
        <taxon>Pseudomonas</taxon>
    </lineage>
</organism>
<dbReference type="InterPro" id="IPR006528">
    <property type="entry name" value="Phage_head_morphogenesis_dom"/>
</dbReference>
<evidence type="ECO:0000259" key="1">
    <source>
        <dbReference type="Pfam" id="PF04233"/>
    </source>
</evidence>
<comment type="caution">
    <text evidence="2">The sequence shown here is derived from an EMBL/GenBank/DDBJ whole genome shotgun (WGS) entry which is preliminary data.</text>
</comment>
<proteinExistence type="predicted"/>
<name>V7DA97_9PSED</name>
<accession>V7DA97</accession>
<sequence>MAKISPRKAIVRQIQLRGQYTRIARGAVAQLYQLRAQVAEELRADVQRGAILSAVRVGVKLKRIDRAIGDQYSAMERDLIDELTDLYKAQADWNSEALEVDLGGAQTSEDFIRSFIESDPFDGKLLREWVSEQSLATQNAVKRAVRLGVVNGLPVSKIVDAVVSDPVNPFNASRRNIEILVRTAAAHVTANADLIGFREAGVEMYQLSAILDTRTTLTCASLNGKKFRVSDPKKKVPPFHPGCRTTMIAMFDADDEPVPDTFDDFLRGLDQEDQIKVLGPTRHRMWKKGMPLDGFVDQDSTHVIPLNQLQVLLPS</sequence>
<dbReference type="Pfam" id="PF04233">
    <property type="entry name" value="Phage_Mu_F"/>
    <property type="match status" value="1"/>
</dbReference>
<evidence type="ECO:0000313" key="3">
    <source>
        <dbReference type="Proteomes" id="UP000018511"/>
    </source>
</evidence>
<dbReference type="Proteomes" id="UP000018511">
    <property type="component" value="Unassembled WGS sequence"/>
</dbReference>
<gene>
    <name evidence="2" type="ORF">O164_13390</name>
</gene>